<dbReference type="STRING" id="142588.SAMN04488559_11355"/>
<dbReference type="OrthoDB" id="1797434at2"/>
<evidence type="ECO:0000313" key="2">
    <source>
        <dbReference type="Proteomes" id="UP000198948"/>
    </source>
</evidence>
<keyword evidence="2" id="KW-1185">Reference proteome</keyword>
<sequence>MRENRVERSSRKKVDEKLKAVPKLVAVASLYGRKIARQELVERSKEALEELEDIKSTIALLPQKEQQDIIEKRYLKHNEYDTDIQVYMELNMSESYYYRMKREALETLAFFWGF</sequence>
<organism evidence="1 2">
    <name type="scientific">Isobaculum melis</name>
    <dbReference type="NCBI Taxonomy" id="142588"/>
    <lineage>
        <taxon>Bacteria</taxon>
        <taxon>Bacillati</taxon>
        <taxon>Bacillota</taxon>
        <taxon>Bacilli</taxon>
        <taxon>Lactobacillales</taxon>
        <taxon>Carnobacteriaceae</taxon>
        <taxon>Isobaculum</taxon>
    </lineage>
</organism>
<evidence type="ECO:0000313" key="1">
    <source>
        <dbReference type="EMBL" id="SER96348.1"/>
    </source>
</evidence>
<proteinExistence type="predicted"/>
<dbReference type="EMBL" id="FOHA01000013">
    <property type="protein sequence ID" value="SER96348.1"/>
    <property type="molecule type" value="Genomic_DNA"/>
</dbReference>
<name>A0A1H9TGV0_9LACT</name>
<dbReference type="InterPro" id="IPR010861">
    <property type="entry name" value="DUF1492"/>
</dbReference>
<dbReference type="RefSeq" id="WP_092652971.1">
    <property type="nucleotide sequence ID" value="NZ_FOHA01000013.1"/>
</dbReference>
<dbReference type="AlphaFoldDB" id="A0A1H9TGV0"/>
<dbReference type="Pfam" id="PF07374">
    <property type="entry name" value="DUF1492"/>
    <property type="match status" value="1"/>
</dbReference>
<accession>A0A1H9TGV0</accession>
<dbReference type="NCBIfam" id="TIGR01637">
    <property type="entry name" value="phage_arpU"/>
    <property type="match status" value="1"/>
</dbReference>
<dbReference type="Proteomes" id="UP000198948">
    <property type="component" value="Unassembled WGS sequence"/>
</dbReference>
<protein>
    <submittedName>
        <fullName evidence="1">Phage transcriptional regulator, ArpU family</fullName>
    </submittedName>
</protein>
<gene>
    <name evidence="1" type="ORF">SAMN04488559_11355</name>
</gene>
<dbReference type="InterPro" id="IPR006524">
    <property type="entry name" value="ArpU-like"/>
</dbReference>
<reference evidence="1 2" key="1">
    <citation type="submission" date="2016-10" db="EMBL/GenBank/DDBJ databases">
        <authorList>
            <person name="de Groot N.N."/>
        </authorList>
    </citation>
    <scope>NUCLEOTIDE SEQUENCE [LARGE SCALE GENOMIC DNA]</scope>
    <source>
        <strain evidence="1 2">DSM 13760</strain>
    </source>
</reference>